<evidence type="ECO:0000256" key="3">
    <source>
        <dbReference type="ARBA" id="ARBA00023163"/>
    </source>
</evidence>
<dbReference type="SUPFAM" id="SSF64288">
    <property type="entry name" value="Chorismate lyase-like"/>
    <property type="match status" value="1"/>
</dbReference>
<keyword evidence="3" id="KW-0804">Transcription</keyword>
<dbReference type="GO" id="GO:0003677">
    <property type="term" value="F:DNA binding"/>
    <property type="evidence" value="ECO:0007669"/>
    <property type="project" value="UniProtKB-KW"/>
</dbReference>
<dbReference type="InterPro" id="IPR028978">
    <property type="entry name" value="Chorismate_lyase_/UTRA_dom_sf"/>
</dbReference>
<proteinExistence type="predicted"/>
<keyword evidence="1" id="KW-0805">Transcription regulation</keyword>
<dbReference type="InterPro" id="IPR050679">
    <property type="entry name" value="Bact_HTH_transcr_reg"/>
</dbReference>
<dbReference type="Gene3D" id="1.10.10.10">
    <property type="entry name" value="Winged helix-like DNA-binding domain superfamily/Winged helix DNA-binding domain"/>
    <property type="match status" value="1"/>
</dbReference>
<keyword evidence="6" id="KW-1185">Reference proteome</keyword>
<dbReference type="GO" id="GO:0003700">
    <property type="term" value="F:DNA-binding transcription factor activity"/>
    <property type="evidence" value="ECO:0007669"/>
    <property type="project" value="InterPro"/>
</dbReference>
<dbReference type="SMART" id="SM00345">
    <property type="entry name" value="HTH_GNTR"/>
    <property type="match status" value="1"/>
</dbReference>
<evidence type="ECO:0000313" key="6">
    <source>
        <dbReference type="Proteomes" id="UP000054099"/>
    </source>
</evidence>
<dbReference type="PROSITE" id="PS50949">
    <property type="entry name" value="HTH_GNTR"/>
    <property type="match status" value="1"/>
</dbReference>
<dbReference type="InterPro" id="IPR011663">
    <property type="entry name" value="UTRA"/>
</dbReference>
<dbReference type="CDD" id="cd07377">
    <property type="entry name" value="WHTH_GntR"/>
    <property type="match status" value="1"/>
</dbReference>
<dbReference type="FunFam" id="1.10.10.10:FF:000079">
    <property type="entry name" value="GntR family transcriptional regulator"/>
    <property type="match status" value="1"/>
</dbReference>
<evidence type="ECO:0000259" key="4">
    <source>
        <dbReference type="PROSITE" id="PS50949"/>
    </source>
</evidence>
<organism evidence="5 6">
    <name type="scientific">Fictibacillus enclensis</name>
    <dbReference type="NCBI Taxonomy" id="1017270"/>
    <lineage>
        <taxon>Bacteria</taxon>
        <taxon>Bacillati</taxon>
        <taxon>Bacillota</taxon>
        <taxon>Bacilli</taxon>
        <taxon>Bacillales</taxon>
        <taxon>Fictibacillaceae</taxon>
        <taxon>Fictibacillus</taxon>
    </lineage>
</organism>
<dbReference type="EMBL" id="LNQN01000001">
    <property type="protein sequence ID" value="KSU85394.1"/>
    <property type="molecule type" value="Genomic_DNA"/>
</dbReference>
<evidence type="ECO:0000256" key="1">
    <source>
        <dbReference type="ARBA" id="ARBA00023015"/>
    </source>
</evidence>
<dbReference type="InterPro" id="IPR036388">
    <property type="entry name" value="WH-like_DNA-bd_sf"/>
</dbReference>
<sequence length="242" mass="27394">MINRSPGTALYYLIKEKLLELIKNETYQIGSQLPTESELCRMFDVSRTTIRLALQQLEIDGKIHRIQGKGTFVSKPKINEALSQNMKSFSEQMKDAGLVSFSKVLTLEVIPAYYSLAQALEIDEEDPVIKLVRLRHGGTEPLQHSTSFIPWKVAPGLMQEDCSGSLFQLLRSKFEIEIHRSVESIEPILTNEAMSELLNIPAGSPSFLLESITYSSKELPIEFSASVVRGDRSKFVMERYYN</sequence>
<dbReference type="SUPFAM" id="SSF46785">
    <property type="entry name" value="Winged helix' DNA-binding domain"/>
    <property type="match status" value="1"/>
</dbReference>
<dbReference type="InterPro" id="IPR000524">
    <property type="entry name" value="Tscrpt_reg_HTH_GntR"/>
</dbReference>
<dbReference type="RefSeq" id="WP_061970198.1">
    <property type="nucleotide sequence ID" value="NZ_FMAV01000001.1"/>
</dbReference>
<dbReference type="OrthoDB" id="457376at2"/>
<dbReference type="Proteomes" id="UP000054099">
    <property type="component" value="Unassembled WGS sequence"/>
</dbReference>
<comment type="caution">
    <text evidence="5">The sequence shown here is derived from an EMBL/GenBank/DDBJ whole genome shotgun (WGS) entry which is preliminary data.</text>
</comment>
<dbReference type="Pfam" id="PF07702">
    <property type="entry name" value="UTRA"/>
    <property type="match status" value="1"/>
</dbReference>
<reference evidence="5 6" key="1">
    <citation type="journal article" date="2014" name="Antonie Van Leeuwenhoek">
        <title>Fictibacillus enclensis sp. nov., isolated from marine sediment.</title>
        <authorList>
            <person name="Dastager S.G."/>
            <person name="Mawlankar R."/>
            <person name="Srinivasan K."/>
            <person name="Tang S.K."/>
            <person name="Lee J.C."/>
            <person name="Ramana V.V."/>
            <person name="Shouche Y.S."/>
        </authorList>
    </citation>
    <scope>NUCLEOTIDE SEQUENCE [LARGE SCALE GENOMIC DNA]</scope>
    <source>
        <strain evidence="5 6">NIO-1003</strain>
    </source>
</reference>
<dbReference type="PRINTS" id="PR00035">
    <property type="entry name" value="HTHGNTR"/>
</dbReference>
<dbReference type="GO" id="GO:0045892">
    <property type="term" value="P:negative regulation of DNA-templated transcription"/>
    <property type="evidence" value="ECO:0007669"/>
    <property type="project" value="TreeGrafter"/>
</dbReference>
<dbReference type="Gene3D" id="3.40.1410.10">
    <property type="entry name" value="Chorismate lyase-like"/>
    <property type="match status" value="1"/>
</dbReference>
<dbReference type="InterPro" id="IPR036390">
    <property type="entry name" value="WH_DNA-bd_sf"/>
</dbReference>
<protein>
    <submittedName>
        <fullName evidence="5">GntR family transcriptional regulator</fullName>
    </submittedName>
</protein>
<keyword evidence="2" id="KW-0238">DNA-binding</keyword>
<dbReference type="Pfam" id="PF00392">
    <property type="entry name" value="GntR"/>
    <property type="match status" value="1"/>
</dbReference>
<dbReference type="SMART" id="SM00866">
    <property type="entry name" value="UTRA"/>
    <property type="match status" value="1"/>
</dbReference>
<dbReference type="PANTHER" id="PTHR44846:SF1">
    <property type="entry name" value="MANNOSYL-D-GLYCERATE TRANSPORT_METABOLISM SYSTEM REPRESSOR MNGR-RELATED"/>
    <property type="match status" value="1"/>
</dbReference>
<feature type="domain" description="HTH gntR-type" evidence="4">
    <location>
        <begin position="8"/>
        <end position="76"/>
    </location>
</feature>
<evidence type="ECO:0000313" key="5">
    <source>
        <dbReference type="EMBL" id="KSU85394.1"/>
    </source>
</evidence>
<name>A0A0V8JE41_9BACL</name>
<dbReference type="AlphaFoldDB" id="A0A0V8JE41"/>
<gene>
    <name evidence="5" type="ORF">AS030_07780</name>
</gene>
<evidence type="ECO:0000256" key="2">
    <source>
        <dbReference type="ARBA" id="ARBA00023125"/>
    </source>
</evidence>
<accession>A0A0V8JE41</accession>
<dbReference type="PANTHER" id="PTHR44846">
    <property type="entry name" value="MANNOSYL-D-GLYCERATE TRANSPORT/METABOLISM SYSTEM REPRESSOR MNGR-RELATED"/>
    <property type="match status" value="1"/>
</dbReference>